<comment type="caution">
    <text evidence="2">The sequence shown here is derived from an EMBL/GenBank/DDBJ whole genome shotgun (WGS) entry which is preliminary data.</text>
</comment>
<keyword evidence="3" id="KW-1185">Reference proteome</keyword>
<sequence length="209" mass="23333">MSQRQLARDMQVEFQARFNAKQARREAAKAVKQDGELRKQIQTLLKKGETQQAAQKARMLLAKQAIATQMDQAADMAELSVAQIQANNAMNRMTAMMAQSSRTMSRAQRNVNPEKTMVALEQFRTQNEEYAMSNSIYTDAMTQNTSVQVSDDAVHELLGKLADDAGVELSQELNAQQVSKTDPVRETAATEPTAEEEDALQQRLRALRA</sequence>
<accession>A0A167UTJ9</accession>
<protein>
    <submittedName>
        <fullName evidence="2">Chromatin modifying protein 1b</fullName>
    </submittedName>
</protein>
<dbReference type="EMBL" id="AZHD01000007">
    <property type="protein sequence ID" value="OAA61897.1"/>
    <property type="molecule type" value="Genomic_DNA"/>
</dbReference>
<proteinExistence type="predicted"/>
<feature type="region of interest" description="Disordered" evidence="1">
    <location>
        <begin position="173"/>
        <end position="209"/>
    </location>
</feature>
<reference evidence="2 3" key="1">
    <citation type="journal article" date="2016" name="Genome Biol. Evol.">
        <title>Divergent and convergent evolution of fungal pathogenicity.</title>
        <authorList>
            <person name="Shang Y."/>
            <person name="Xiao G."/>
            <person name="Zheng P."/>
            <person name="Cen K."/>
            <person name="Zhan S."/>
            <person name="Wang C."/>
        </authorList>
    </citation>
    <scope>NUCLEOTIDE SEQUENCE [LARGE SCALE GENOMIC DNA]</scope>
    <source>
        <strain evidence="2 3">RCEF 264</strain>
    </source>
</reference>
<dbReference type="AlphaFoldDB" id="A0A167UTJ9"/>
<dbReference type="PANTHER" id="PTHR10476">
    <property type="entry name" value="CHARGED MULTIVESICULAR BODY PROTEIN"/>
    <property type="match status" value="1"/>
</dbReference>
<dbReference type="GO" id="GO:0007034">
    <property type="term" value="P:vacuolar transport"/>
    <property type="evidence" value="ECO:0007669"/>
    <property type="project" value="InterPro"/>
</dbReference>
<gene>
    <name evidence="2" type="ORF">SPI_04756</name>
</gene>
<evidence type="ECO:0000313" key="2">
    <source>
        <dbReference type="EMBL" id="OAA61897.1"/>
    </source>
</evidence>
<dbReference type="InterPro" id="IPR005024">
    <property type="entry name" value="Snf7_fam"/>
</dbReference>
<dbReference type="STRING" id="1081102.A0A167UTJ9"/>
<organism evidence="2 3">
    <name type="scientific">Niveomyces insectorum RCEF 264</name>
    <dbReference type="NCBI Taxonomy" id="1081102"/>
    <lineage>
        <taxon>Eukaryota</taxon>
        <taxon>Fungi</taxon>
        <taxon>Dikarya</taxon>
        <taxon>Ascomycota</taxon>
        <taxon>Pezizomycotina</taxon>
        <taxon>Sordariomycetes</taxon>
        <taxon>Hypocreomycetidae</taxon>
        <taxon>Hypocreales</taxon>
        <taxon>Cordycipitaceae</taxon>
        <taxon>Niveomyces</taxon>
    </lineage>
</organism>
<dbReference type="Proteomes" id="UP000076874">
    <property type="component" value="Unassembled WGS sequence"/>
</dbReference>
<evidence type="ECO:0000313" key="3">
    <source>
        <dbReference type="Proteomes" id="UP000076874"/>
    </source>
</evidence>
<evidence type="ECO:0000256" key="1">
    <source>
        <dbReference type="SAM" id="MobiDB-lite"/>
    </source>
</evidence>
<dbReference type="Gene3D" id="6.10.140.1230">
    <property type="match status" value="1"/>
</dbReference>
<dbReference type="OrthoDB" id="10266568at2759"/>
<name>A0A167UTJ9_9HYPO</name>